<keyword evidence="4" id="KW-1185">Reference proteome</keyword>
<organism evidence="3 4">
    <name type="scientific">Desulfuromonas versatilis</name>
    <dbReference type="NCBI Taxonomy" id="2802975"/>
    <lineage>
        <taxon>Bacteria</taxon>
        <taxon>Pseudomonadati</taxon>
        <taxon>Thermodesulfobacteriota</taxon>
        <taxon>Desulfuromonadia</taxon>
        <taxon>Desulfuromonadales</taxon>
        <taxon>Desulfuromonadaceae</taxon>
        <taxon>Desulfuromonas</taxon>
    </lineage>
</organism>
<dbReference type="InterPro" id="IPR007844">
    <property type="entry name" value="AsmA"/>
</dbReference>
<name>A0ABM8HZE7_9BACT</name>
<evidence type="ECO:0000313" key="4">
    <source>
        <dbReference type="Proteomes" id="UP001319827"/>
    </source>
</evidence>
<gene>
    <name evidence="3" type="ORF">DESUT3_35470</name>
</gene>
<dbReference type="InterPro" id="IPR036737">
    <property type="entry name" value="OmpA-like_sf"/>
</dbReference>
<accession>A0ABM8HZE7</accession>
<dbReference type="Gene3D" id="3.30.1330.60">
    <property type="entry name" value="OmpA-like domain"/>
    <property type="match status" value="1"/>
</dbReference>
<feature type="compositionally biased region" description="Pro residues" evidence="1">
    <location>
        <begin position="344"/>
        <end position="356"/>
    </location>
</feature>
<feature type="domain" description="AsmA" evidence="2">
    <location>
        <begin position="10"/>
        <end position="202"/>
    </location>
</feature>
<dbReference type="EMBL" id="AP024355">
    <property type="protein sequence ID" value="BCR06478.1"/>
    <property type="molecule type" value="Genomic_DNA"/>
</dbReference>
<dbReference type="PANTHER" id="PTHR30441:SF8">
    <property type="entry name" value="DUF748 DOMAIN-CONTAINING PROTEIN"/>
    <property type="match status" value="1"/>
</dbReference>
<dbReference type="Pfam" id="PF05170">
    <property type="entry name" value="AsmA"/>
    <property type="match status" value="1"/>
</dbReference>
<dbReference type="PANTHER" id="PTHR30441">
    <property type="entry name" value="DUF748 DOMAIN-CONTAINING PROTEIN"/>
    <property type="match status" value="1"/>
</dbReference>
<evidence type="ECO:0000259" key="2">
    <source>
        <dbReference type="Pfam" id="PF05170"/>
    </source>
</evidence>
<dbReference type="InterPro" id="IPR008023">
    <property type="entry name" value="DUF748"/>
</dbReference>
<dbReference type="Pfam" id="PF05359">
    <property type="entry name" value="DUF748"/>
    <property type="match status" value="1"/>
</dbReference>
<feature type="region of interest" description="Disordered" evidence="1">
    <location>
        <begin position="337"/>
        <end position="356"/>
    </location>
</feature>
<evidence type="ECO:0000256" key="1">
    <source>
        <dbReference type="SAM" id="MobiDB-lite"/>
    </source>
</evidence>
<dbReference type="SUPFAM" id="SSF103088">
    <property type="entry name" value="OmpA-like"/>
    <property type="match status" value="1"/>
</dbReference>
<evidence type="ECO:0000313" key="3">
    <source>
        <dbReference type="EMBL" id="BCR06478.1"/>
    </source>
</evidence>
<dbReference type="RefSeq" id="WP_221249855.1">
    <property type="nucleotide sequence ID" value="NZ_AP024355.1"/>
</dbReference>
<reference evidence="3 4" key="2">
    <citation type="journal article" date="2021" name="Int. J. Syst. Evol. Microbiol.">
        <title>Isolation and Polyphasic Characterization of Desulfuromonas versatilis sp. Nov., an Electrogenic Bacteria Capable of Versatile Metabolism Isolated from a Graphene Oxide-Reducing Enrichment Culture.</title>
        <authorList>
            <person name="Xie L."/>
            <person name="Yoshida N."/>
            <person name="Ishii S."/>
            <person name="Meng L."/>
        </authorList>
    </citation>
    <scope>NUCLEOTIDE SEQUENCE [LARGE SCALE GENOMIC DNA]</scope>
    <source>
        <strain evidence="3 4">NIT-T3</strain>
    </source>
</reference>
<proteinExistence type="predicted"/>
<dbReference type="Proteomes" id="UP001319827">
    <property type="component" value="Chromosome"/>
</dbReference>
<reference evidence="3 4" key="1">
    <citation type="journal article" date="2016" name="C (Basel)">
        <title>Selective Growth of and Electricity Production by Marine Exoelectrogenic Bacteria in Self-Aggregated Hydrogel of Microbially Reduced Graphene Oxide.</title>
        <authorList>
            <person name="Yoshida N."/>
            <person name="Goto Y."/>
            <person name="Miyata Y."/>
        </authorList>
    </citation>
    <scope>NUCLEOTIDE SEQUENCE [LARGE SCALE GENOMIC DNA]</scope>
    <source>
        <strain evidence="3 4">NIT-T3</strain>
    </source>
</reference>
<protein>
    <recommendedName>
        <fullName evidence="2">AsmA domain-containing protein</fullName>
    </recommendedName>
</protein>
<sequence length="1324" mass="143352">MNLPKLPLKIAAGLLVALVLLAGAVAFVLPVVIRHQAAQWVAEHTARTLRIEGLSINPLTWRIELRGVGLSEAGDAAEFAAFERLLLDVSSRSLFDRALILREVELVGPRLRLVREADSRFNFADLLELGGPPAPNKEQAGEPPRFSVNNIRLSGGSLDFVDRALAEPKSHRVRDLELSVPFIGNIPHLEEQYVTPTLSALVNGAPFLLEGELKPFAEAMEASVRIALDRLEAPYYLAYLPTELPFRVEFANISSDLRISYLASATEKPLLKVGGELALSVLTLPDATGERVFFLPLVMAKIDPSRVLERELSLSSLMLYDMEVWLSRDRNGAWSHSRLAGNSPEPPLVAEPEAPPVPPLQVRIEKARLFEGKFHFDDRLPPGGFRSEIEHIDLAVDKFSTAPGEAASFTLALRSRRGEKGSAEGALTLEPLNLRVALDLAAAPLRAYYPYLADTLSAPLEGLLGASAELSLSRPEGLRVADAALQVEGLSVPFVGDDGLTLKRVRLAGGTADLAARRFDVETVEVGAGELRLSRDAQGVFSPTVLLRPRPAAEPAPAKPPAEGAPFSLRIGSISAGSLAVAFTDRLPPLQPAYTLGGLDLALRGDQKGAPALSVDAKQGLRLAGFGVELRELAVPLAEGDRLRLGRLDVQGGTLDLGARRLEIGMVALADGELRFSRDAQGELSLLALLPPAGEKAPEPQAAETPAPFGYRVGAIDAKELAIHFRDAMQPKQPAFDMTGLSLALEGLSGPGPAASPFRLAARYGRGGSLKASGKVVPAPLDFRGRIELGRIPLTDFVAYLPEQLLVELTGGSLDARVDLGLRRQKDALRGDFGGQLGIRNFSCLDGVDRQKLLSWESLQLDGVKGQLAPFTLDIAEVALSNYQALVIIDEEGRLNLQQLYQQEPVSPTAGEPPERTPPTEPAPVRIDAITLQGGVLDFADNHLTPSFSTRMLNLGGRVSGLSSDPQSSAEVDLRGNLENQSPLTITGRINPLGRELFAELEVSFQNIELSPLTPYTATYLGYPVERGKLTLDLRYLIEQQRLDSSNHVFLDQFTLGDKVPSEQATGLPVKLAVALMKDRNGEIHLDLPVSGRTDDPEFSVFGVVMKLLKNLVVKAATAPFSLLASMLGGGQQDISTISFPLGSARLAPPEREKLTNLAEILDKRPALKLEVSGFADPQSDPEAYRKERLQNLLKSARYNELAAAGADLGGRTIEQMEVPAEQYEDYLEQVYRQADFPKPRNFFGMVKGLPAAEMEKLLLAHLPAGEEQMRALAWGRATVVRNYLIQEGKLSPERIFLQRQDVFKAPEEQGAGASRVEFGVVTP</sequence>
<dbReference type="InterPro" id="IPR052894">
    <property type="entry name" value="AsmA-related"/>
</dbReference>